<dbReference type="InterPro" id="IPR016742">
    <property type="entry name" value="tRNA_m1G_mtfrase_arc"/>
</dbReference>
<dbReference type="InterPro" id="IPR028564">
    <property type="entry name" value="MT_TRM10-typ"/>
</dbReference>
<dbReference type="EMBL" id="QLOE01000001">
    <property type="protein sequence ID" value="RAO79925.1"/>
    <property type="molecule type" value="Genomic_DNA"/>
</dbReference>
<dbReference type="Proteomes" id="UP000249782">
    <property type="component" value="Unassembled WGS sequence"/>
</dbReference>
<evidence type="ECO:0000313" key="5">
    <source>
        <dbReference type="EMBL" id="RAO79925.1"/>
    </source>
</evidence>
<evidence type="ECO:0000313" key="6">
    <source>
        <dbReference type="Proteomes" id="UP000249782"/>
    </source>
</evidence>
<keyword evidence="1 5" id="KW-0489">Methyltransferase</keyword>
<accession>A0A328PJA6</accession>
<protein>
    <submittedName>
        <fullName evidence="5">tRNA (Guanine-N2)-dimethyltransferase</fullName>
    </submittedName>
</protein>
<feature type="domain" description="SAM-dependent MTase TRM10-type" evidence="4">
    <location>
        <begin position="92"/>
        <end position="286"/>
    </location>
</feature>
<keyword evidence="3" id="KW-0949">S-adenosyl-L-methionine</keyword>
<evidence type="ECO:0000256" key="2">
    <source>
        <dbReference type="ARBA" id="ARBA00022679"/>
    </source>
</evidence>
<dbReference type="GO" id="GO:0030488">
    <property type="term" value="P:tRNA methylation"/>
    <property type="evidence" value="ECO:0007669"/>
    <property type="project" value="InterPro"/>
</dbReference>
<dbReference type="Pfam" id="PF04252">
    <property type="entry name" value="SFM1-like"/>
    <property type="match status" value="1"/>
</dbReference>
<reference evidence="5 6" key="1">
    <citation type="submission" date="2018-06" db="EMBL/GenBank/DDBJ databases">
        <title>Draft genome sequence of hyperthermophilic methanogen Methanothermobacter tenebrarum sp. MCM-B 1447.</title>
        <authorList>
            <person name="Pore S.D."/>
            <person name="Dagar S."/>
            <person name="Dhakephalkar P.K."/>
        </authorList>
    </citation>
    <scope>NUCLEOTIDE SEQUENCE [LARGE SCALE GENOMIC DNA]</scope>
    <source>
        <strain evidence="5 6">MCM B 1447</strain>
    </source>
</reference>
<organism evidence="5 6">
    <name type="scientific">Methanothermobacter tenebrarum</name>
    <dbReference type="NCBI Taxonomy" id="680118"/>
    <lineage>
        <taxon>Archaea</taxon>
        <taxon>Methanobacteriati</taxon>
        <taxon>Methanobacteriota</taxon>
        <taxon>Methanomada group</taxon>
        <taxon>Methanobacteria</taxon>
        <taxon>Methanobacteriales</taxon>
        <taxon>Methanobacteriaceae</taxon>
        <taxon>Methanothermobacter</taxon>
    </lineage>
</organism>
<evidence type="ECO:0000256" key="3">
    <source>
        <dbReference type="ARBA" id="ARBA00022691"/>
    </source>
</evidence>
<dbReference type="AlphaFoldDB" id="A0A328PJA6"/>
<gene>
    <name evidence="5" type="ORF">DPC56_01205</name>
</gene>
<dbReference type="InterPro" id="IPR038459">
    <property type="entry name" value="MT_TRM10-typ_sf"/>
</dbReference>
<dbReference type="CDD" id="cd18099">
    <property type="entry name" value="Trm10arch"/>
    <property type="match status" value="1"/>
</dbReference>
<dbReference type="GO" id="GO:0008175">
    <property type="term" value="F:tRNA methyltransferase activity"/>
    <property type="evidence" value="ECO:0007669"/>
    <property type="project" value="InterPro"/>
</dbReference>
<dbReference type="InterPro" id="IPR007364">
    <property type="entry name" value="SFM1-like"/>
</dbReference>
<sequence length="354" mass="41471">MIFPWGGVFHMKRLSLIFKELLKKEGIGKVGSLCRLGWNDPFQEMAVSILDGRGAIIRLNEPVKLAWNLDGELAGSSYYAYSPSDHDDIIIGKEKIIEEISKYEHPYFIIDLMYWDEHTIKEKRKLALQLNQSYGLIRDYLWGERLVLTWLNKEAESSMHFPLSRITSFKGPTHQFLAENGIKEAILLDPWAKRDIKPEDFTSKAFIIGGIVDKTGDKKGTTPRIGEKLQENKIKVKRRKISLMGDTVGVPDRINLILEILLKMMFEDKKMEEAILEIQPYRDARWRLRKELPKHKIKLKGMAIIEKEIFHKYSRWLNIRWKDFQKVVDDLNLKAVEKEKIKKIKEKFHHIISN</sequence>
<comment type="caution">
    <text evidence="5">The sequence shown here is derived from an EMBL/GenBank/DDBJ whole genome shotgun (WGS) entry which is preliminary data.</text>
</comment>
<dbReference type="PROSITE" id="PS51675">
    <property type="entry name" value="SAM_MT_TRM10"/>
    <property type="match status" value="1"/>
</dbReference>
<dbReference type="Gene3D" id="3.40.1280.30">
    <property type="match status" value="1"/>
</dbReference>
<dbReference type="PIRSF" id="PIRSF018978">
    <property type="entry name" value="tRNA_m1G_mtfrase_arc_prd"/>
    <property type="match status" value="1"/>
</dbReference>
<keyword evidence="6" id="KW-1185">Reference proteome</keyword>
<proteinExistence type="predicted"/>
<evidence type="ECO:0000259" key="4">
    <source>
        <dbReference type="PROSITE" id="PS51675"/>
    </source>
</evidence>
<name>A0A328PJA6_9EURY</name>
<evidence type="ECO:0000256" key="1">
    <source>
        <dbReference type="ARBA" id="ARBA00022603"/>
    </source>
</evidence>
<keyword evidence="2 5" id="KW-0808">Transferase</keyword>